<protein>
    <submittedName>
        <fullName evidence="1">Uncharacterized protein</fullName>
    </submittedName>
</protein>
<dbReference type="AlphaFoldDB" id="A0A173U9S7"/>
<dbReference type="RefSeq" id="WP_055238196.1">
    <property type="nucleotide sequence ID" value="NZ_CYXM01000008.1"/>
</dbReference>
<dbReference type="OrthoDB" id="254488at2"/>
<reference evidence="2" key="2">
    <citation type="journal article" date="2020" name="Cell Host Microbe">
        <title>Functional and Genomic Variation between Human-Derived Isolates of Lachnospiraceae Reveals Inter- and Intra-Species Diversity.</title>
        <authorList>
            <person name="Sorbara M.T."/>
            <person name="Littmann E.R."/>
            <person name="Fontana E."/>
            <person name="Moody T.U."/>
            <person name="Kohout C.E."/>
            <person name="Gjonbalaj M."/>
            <person name="Eaton V."/>
            <person name="Seok R."/>
            <person name="Leiner I.M."/>
            <person name="Pamer E.G."/>
        </authorList>
    </citation>
    <scope>NUCLEOTIDE SEQUENCE</scope>
    <source>
        <strain evidence="2">MSK.16.45</strain>
    </source>
</reference>
<gene>
    <name evidence="1" type="ORF">ERS852580_01998</name>
    <name evidence="2" type="ORF">G4312_11730</name>
</gene>
<evidence type="ECO:0000313" key="1">
    <source>
        <dbReference type="EMBL" id="CUN10248.1"/>
    </source>
</evidence>
<sequence>MGIRYPGESNTPEQECEYLKDLLYEDDHGFFFLDYLSQFTEFNDIQTYRNYLEKVKKLVTMNLAANHIPNVHQKYVWFADYFNQTLKKIYGNQIPPNMIIDVQK</sequence>
<dbReference type="Proteomes" id="UP001193756">
    <property type="component" value="Unassembled WGS sequence"/>
</dbReference>
<evidence type="ECO:0000313" key="2">
    <source>
        <dbReference type="EMBL" id="NSC77933.1"/>
    </source>
</evidence>
<proteinExistence type="predicted"/>
<reference evidence="1 3" key="1">
    <citation type="submission" date="2015-09" db="EMBL/GenBank/DDBJ databases">
        <authorList>
            <consortium name="Pathogen Informatics"/>
        </authorList>
    </citation>
    <scope>NUCLEOTIDE SEQUENCE [LARGE SCALE GENOMIC DNA]</scope>
    <source>
        <strain evidence="1 3">2789STDY5834968</strain>
    </source>
</reference>
<reference evidence="2" key="3">
    <citation type="submission" date="2020-02" db="EMBL/GenBank/DDBJ databases">
        <authorList>
            <person name="Littmann E."/>
            <person name="Sorbara M."/>
        </authorList>
    </citation>
    <scope>NUCLEOTIDE SEQUENCE</scope>
    <source>
        <strain evidence="2">MSK.16.45</strain>
    </source>
</reference>
<dbReference type="Proteomes" id="UP000095673">
    <property type="component" value="Unassembled WGS sequence"/>
</dbReference>
<name>A0A173U9S7_9FIRM</name>
<dbReference type="EMBL" id="CYXM01000008">
    <property type="protein sequence ID" value="CUN10248.1"/>
    <property type="molecule type" value="Genomic_DNA"/>
</dbReference>
<organism evidence="1 3">
    <name type="scientific">Agathobacter rectalis</name>
    <dbReference type="NCBI Taxonomy" id="39491"/>
    <lineage>
        <taxon>Bacteria</taxon>
        <taxon>Bacillati</taxon>
        <taxon>Bacillota</taxon>
        <taxon>Clostridia</taxon>
        <taxon>Lachnospirales</taxon>
        <taxon>Lachnospiraceae</taxon>
        <taxon>Agathobacter</taxon>
    </lineage>
</organism>
<dbReference type="EMBL" id="JAAIMP010000019">
    <property type="protein sequence ID" value="NSC77933.1"/>
    <property type="molecule type" value="Genomic_DNA"/>
</dbReference>
<accession>A0A173U9S7</accession>
<evidence type="ECO:0000313" key="3">
    <source>
        <dbReference type="Proteomes" id="UP000095673"/>
    </source>
</evidence>